<dbReference type="EMBL" id="JACXLC010000001">
    <property type="protein sequence ID" value="MBD2841051.1"/>
    <property type="molecule type" value="Genomic_DNA"/>
</dbReference>
<dbReference type="Pfam" id="PF00300">
    <property type="entry name" value="His_Phos_1"/>
    <property type="match status" value="1"/>
</dbReference>
<keyword evidence="2" id="KW-1185">Reference proteome</keyword>
<dbReference type="InterPro" id="IPR029033">
    <property type="entry name" value="His_PPase_superfam"/>
</dbReference>
<dbReference type="InterPro" id="IPR013078">
    <property type="entry name" value="His_Pase_superF_clade-1"/>
</dbReference>
<accession>A0ABR8KSE6</accession>
<organism evidence="1 2">
    <name type="scientific">Erythrobacter rubeus</name>
    <dbReference type="NCBI Taxonomy" id="2760803"/>
    <lineage>
        <taxon>Bacteria</taxon>
        <taxon>Pseudomonadati</taxon>
        <taxon>Pseudomonadota</taxon>
        <taxon>Alphaproteobacteria</taxon>
        <taxon>Sphingomonadales</taxon>
        <taxon>Erythrobacteraceae</taxon>
        <taxon>Erythrobacter/Porphyrobacter group</taxon>
        <taxon>Erythrobacter</taxon>
    </lineage>
</organism>
<dbReference type="CDD" id="cd07067">
    <property type="entry name" value="HP_PGM_like"/>
    <property type="match status" value="1"/>
</dbReference>
<proteinExistence type="predicted"/>
<sequence length="203" mass="22115">MFVIVRHGNTFESGEKPRRIGARTDLPLTATGVDQAAALGRHFVQKGWQFVRVLVSPLARTRQTAEAALSHFPNAPDLEFADFLKEIDHGPDENKTESEVIDRIGDHALKAWDETAQVPSDWVVDPESRMTAWRELFAANSDADGATLLVTSNGAARFALLADESLLGDAVRLGSLKLPTGGYGAIVKDDEGVLRLAEWGVRP</sequence>
<dbReference type="SUPFAM" id="SSF53254">
    <property type="entry name" value="Phosphoglycerate mutase-like"/>
    <property type="match status" value="1"/>
</dbReference>
<dbReference type="SMART" id="SM00855">
    <property type="entry name" value="PGAM"/>
    <property type="match status" value="1"/>
</dbReference>
<reference evidence="1 2" key="1">
    <citation type="submission" date="2020-09" db="EMBL/GenBank/DDBJ databases">
        <authorList>
            <person name="Yoon J.-W."/>
        </authorList>
    </citation>
    <scope>NUCLEOTIDE SEQUENCE [LARGE SCALE GENOMIC DNA]</scope>
    <source>
        <strain evidence="1 2">KMU-140</strain>
    </source>
</reference>
<gene>
    <name evidence="1" type="ORF">IB285_02145</name>
</gene>
<dbReference type="InterPro" id="IPR050275">
    <property type="entry name" value="PGM_Phosphatase"/>
</dbReference>
<name>A0ABR8KSE6_9SPHN</name>
<dbReference type="Gene3D" id="3.40.50.1240">
    <property type="entry name" value="Phosphoglycerate mutase-like"/>
    <property type="match status" value="1"/>
</dbReference>
<dbReference type="Proteomes" id="UP000635384">
    <property type="component" value="Unassembled WGS sequence"/>
</dbReference>
<evidence type="ECO:0000313" key="2">
    <source>
        <dbReference type="Proteomes" id="UP000635384"/>
    </source>
</evidence>
<protein>
    <submittedName>
        <fullName evidence="1">Histidine phosphatase family protein</fullName>
    </submittedName>
</protein>
<dbReference type="PANTHER" id="PTHR48100">
    <property type="entry name" value="BROAD-SPECIFICITY PHOSPHATASE YOR283W-RELATED"/>
    <property type="match status" value="1"/>
</dbReference>
<evidence type="ECO:0000313" key="1">
    <source>
        <dbReference type="EMBL" id="MBD2841051.1"/>
    </source>
</evidence>
<comment type="caution">
    <text evidence="1">The sequence shown here is derived from an EMBL/GenBank/DDBJ whole genome shotgun (WGS) entry which is preliminary data.</text>
</comment>